<dbReference type="AlphaFoldDB" id="C6LEN9"/>
<evidence type="ECO:0000256" key="2">
    <source>
        <dbReference type="SAM" id="MobiDB-lite"/>
    </source>
</evidence>
<reference evidence="4" key="1">
    <citation type="submission" date="2009-07" db="EMBL/GenBank/DDBJ databases">
        <authorList>
            <person name="Weinstock G."/>
            <person name="Sodergren E."/>
            <person name="Clifton S."/>
            <person name="Fulton L."/>
            <person name="Fulton B."/>
            <person name="Courtney L."/>
            <person name="Fronick C."/>
            <person name="Harrison M."/>
            <person name="Strong C."/>
            <person name="Farmer C."/>
            <person name="Delahaunty K."/>
            <person name="Markovic C."/>
            <person name="Hall O."/>
            <person name="Minx P."/>
            <person name="Tomlinson C."/>
            <person name="Mitreva M."/>
            <person name="Nelson J."/>
            <person name="Hou S."/>
            <person name="Wollam A."/>
            <person name="Pepin K.H."/>
            <person name="Johnson M."/>
            <person name="Bhonagiri V."/>
            <person name="Nash W.E."/>
            <person name="Warren W."/>
            <person name="Chinwalla A."/>
            <person name="Mardis E.R."/>
            <person name="Wilson R.K."/>
        </authorList>
    </citation>
    <scope>NUCLEOTIDE SEQUENCE [LARGE SCALE GENOMIC DNA]</scope>
    <source>
        <strain evidence="4">DSM 14469</strain>
    </source>
</reference>
<comment type="caution">
    <text evidence="4">The sequence shown here is derived from an EMBL/GenBank/DDBJ whole genome shotgun (WGS) entry which is preliminary data.</text>
</comment>
<comment type="similarity">
    <text evidence="1">Belongs to the glycosyl hydrolase 13 family.</text>
</comment>
<gene>
    <name evidence="4" type="ORF">BRYFOR_07090</name>
</gene>
<dbReference type="eggNOG" id="COG1523">
    <property type="taxonomic scope" value="Bacteria"/>
</dbReference>
<dbReference type="STRING" id="168384.SAMN05660368_00302"/>
<dbReference type="SMART" id="SM00642">
    <property type="entry name" value="Aamy"/>
    <property type="match status" value="1"/>
</dbReference>
<name>C6LEN9_9FIRM</name>
<evidence type="ECO:0000259" key="3">
    <source>
        <dbReference type="SMART" id="SM00642"/>
    </source>
</evidence>
<dbReference type="RefSeq" id="WP_006861882.1">
    <property type="nucleotide sequence ID" value="NZ_ACCL02000008.1"/>
</dbReference>
<dbReference type="OrthoDB" id="9761875at2"/>
<dbReference type="EMBL" id="ACCL02000008">
    <property type="protein sequence ID" value="EET61022.1"/>
    <property type="molecule type" value="Genomic_DNA"/>
</dbReference>
<evidence type="ECO:0000313" key="4">
    <source>
        <dbReference type="EMBL" id="EET61022.1"/>
    </source>
</evidence>
<accession>C6LEN9</accession>
<evidence type="ECO:0000256" key="1">
    <source>
        <dbReference type="ARBA" id="ARBA00008061"/>
    </source>
</evidence>
<dbReference type="SUPFAM" id="SSF51011">
    <property type="entry name" value="Glycosyl hydrolase domain"/>
    <property type="match status" value="1"/>
</dbReference>
<protein>
    <submittedName>
        <fullName evidence="4">Glycogen debranching enzyme GlgX</fullName>
    </submittedName>
</protein>
<evidence type="ECO:0000313" key="5">
    <source>
        <dbReference type="Proteomes" id="UP000005561"/>
    </source>
</evidence>
<dbReference type="GO" id="GO:0005975">
    <property type="term" value="P:carbohydrate metabolic process"/>
    <property type="evidence" value="ECO:0007669"/>
    <property type="project" value="InterPro"/>
</dbReference>
<dbReference type="Gene3D" id="2.60.40.10">
    <property type="entry name" value="Immunoglobulins"/>
    <property type="match status" value="1"/>
</dbReference>
<dbReference type="SUPFAM" id="SSF81296">
    <property type="entry name" value="E set domains"/>
    <property type="match status" value="1"/>
</dbReference>
<sequence length="637" mass="72183">MLQERQKIWTVDRSAALFCTPGAVKEKDGVRFTVAAERGQKAELLLYDKKSGALMQEEAFPGEAAIGGLRTMKVNALPWKQYTYQFRIDGETAGDPYATVLCPQKEEPESWEDIRCGMAFSPYDWKGDKKPGIAWEDAVMYHLHVRNFTRHSRSKVQSKGTFKGLQEKIPYLKELGVNQVKLMPVYEPAPQPCPKKGHPQMHMPAAGKNYWGYGAGNYFAPRRSFAAADPVKELKDCVRMFHENGMEVLLDMYFTPEVPVRMALDCLTFWVREYHIDGFHIMGKEDICRCLAGDALLAGTKLLSGNIAGWYSGSDRKTGKTERCFAECNDGFLVDMRRLLKGDEGVLDAAAWRSRRNSADFGIINYITNHDGFPLQDLVSYDSKHNEENGEQNNDGAVCNFSWNCGTEGPCRKRAVLALRRKQVRNAFLLVLLAQGTPMLLAGDEFGNSQGGNNNPYCLDNQVSWVDWSAYQKNRDLTEFVKKAVAFRREHKILRLPEEPQMTDYRSCGYPDLSYHSSRAWYGDFSYNSRQLGVMLCGSYAGDEEYLYIAYNFNPLPQEFALPKLPKGFLWHIAIDTAREDAFLAEPEPLNGPERIKEFPERTVVVLIGKKGRKKDESNRTLLHNHRTQASGDGALL</sequence>
<dbReference type="InterPro" id="IPR017853">
    <property type="entry name" value="GH"/>
</dbReference>
<feature type="domain" description="Glycosyl hydrolase family 13 catalytic" evidence="3">
    <location>
        <begin position="142"/>
        <end position="488"/>
    </location>
</feature>
<dbReference type="InterPro" id="IPR013780">
    <property type="entry name" value="Glyco_hydro_b"/>
</dbReference>
<dbReference type="SUPFAM" id="SSF51445">
    <property type="entry name" value="(Trans)glycosidases"/>
    <property type="match status" value="1"/>
</dbReference>
<dbReference type="PANTHER" id="PTHR43002">
    <property type="entry name" value="GLYCOGEN DEBRANCHING ENZYME"/>
    <property type="match status" value="1"/>
</dbReference>
<feature type="region of interest" description="Disordered" evidence="2">
    <location>
        <begin position="617"/>
        <end position="637"/>
    </location>
</feature>
<keyword evidence="5" id="KW-1185">Reference proteome</keyword>
<dbReference type="Gene3D" id="2.60.40.1180">
    <property type="entry name" value="Golgi alpha-mannosidase II"/>
    <property type="match status" value="1"/>
</dbReference>
<dbReference type="Gene3D" id="3.20.20.80">
    <property type="entry name" value="Glycosidases"/>
    <property type="match status" value="2"/>
</dbReference>
<dbReference type="InterPro" id="IPR014756">
    <property type="entry name" value="Ig_E-set"/>
</dbReference>
<dbReference type="Proteomes" id="UP000005561">
    <property type="component" value="Unassembled WGS sequence"/>
</dbReference>
<dbReference type="InterPro" id="IPR006047">
    <property type="entry name" value="GH13_cat_dom"/>
</dbReference>
<dbReference type="Pfam" id="PF00128">
    <property type="entry name" value="Alpha-amylase"/>
    <property type="match status" value="1"/>
</dbReference>
<organism evidence="4 5">
    <name type="scientific">Marvinbryantia formatexigens DSM 14469</name>
    <dbReference type="NCBI Taxonomy" id="478749"/>
    <lineage>
        <taxon>Bacteria</taxon>
        <taxon>Bacillati</taxon>
        <taxon>Bacillota</taxon>
        <taxon>Clostridia</taxon>
        <taxon>Lachnospirales</taxon>
        <taxon>Lachnospiraceae</taxon>
        <taxon>Marvinbryantia</taxon>
    </lineage>
</organism>
<dbReference type="InterPro" id="IPR013783">
    <property type="entry name" value="Ig-like_fold"/>
</dbReference>
<proteinExistence type="inferred from homology"/>